<protein>
    <submittedName>
        <fullName evidence="2">Phosphate-selective porin OprO and OprP</fullName>
    </submittedName>
</protein>
<proteinExistence type="predicted"/>
<dbReference type="Pfam" id="PF07396">
    <property type="entry name" value="Porin_O_P"/>
    <property type="match status" value="1"/>
</dbReference>
<dbReference type="KEGG" id="marq:MARGE09_P3805"/>
<dbReference type="RefSeq" id="WP_236984869.1">
    <property type="nucleotide sequence ID" value="NZ_AP023086.1"/>
</dbReference>
<feature type="chain" id="PRO_5042962459" evidence="1">
    <location>
        <begin position="21"/>
        <end position="375"/>
    </location>
</feature>
<dbReference type="SUPFAM" id="SSF56935">
    <property type="entry name" value="Porins"/>
    <property type="match status" value="1"/>
</dbReference>
<reference evidence="2 3" key="1">
    <citation type="journal article" date="2022" name="IScience">
        <title>An ultrasensitive nanofiber-based assay for enzymatic hydrolysis and deep-sea microbial degradation of cellulose.</title>
        <authorList>
            <person name="Tsudome M."/>
            <person name="Tachioka M."/>
            <person name="Miyazaki M."/>
            <person name="Uchimura K."/>
            <person name="Tsuda M."/>
            <person name="Takaki Y."/>
            <person name="Deguchi S."/>
        </authorList>
    </citation>
    <scope>NUCLEOTIDE SEQUENCE [LARGE SCALE GENOMIC DNA]</scope>
    <source>
        <strain evidence="2 3">GE09</strain>
    </source>
</reference>
<accession>A0AAN2BLY0</accession>
<keyword evidence="1" id="KW-0732">Signal</keyword>
<organism evidence="2 3">
    <name type="scientific">Marinagarivorans cellulosilyticus</name>
    <dbReference type="NCBI Taxonomy" id="2721545"/>
    <lineage>
        <taxon>Bacteria</taxon>
        <taxon>Pseudomonadati</taxon>
        <taxon>Pseudomonadota</taxon>
        <taxon>Gammaproteobacteria</taxon>
        <taxon>Cellvibrionales</taxon>
        <taxon>Cellvibrionaceae</taxon>
        <taxon>Marinagarivorans</taxon>
    </lineage>
</organism>
<dbReference type="EMBL" id="AP023086">
    <property type="protein sequence ID" value="BCD99603.1"/>
    <property type="molecule type" value="Genomic_DNA"/>
</dbReference>
<dbReference type="InterPro" id="IPR010870">
    <property type="entry name" value="Porin_O/P"/>
</dbReference>
<dbReference type="InterPro" id="IPR023614">
    <property type="entry name" value="Porin_dom_sf"/>
</dbReference>
<dbReference type="Proteomes" id="UP001320119">
    <property type="component" value="Chromosome"/>
</dbReference>
<evidence type="ECO:0000313" key="2">
    <source>
        <dbReference type="EMBL" id="BCD99603.1"/>
    </source>
</evidence>
<dbReference type="Gene3D" id="2.40.160.10">
    <property type="entry name" value="Porin"/>
    <property type="match status" value="1"/>
</dbReference>
<feature type="signal peptide" evidence="1">
    <location>
        <begin position="1"/>
        <end position="20"/>
    </location>
</feature>
<dbReference type="AlphaFoldDB" id="A0AAN2BLY0"/>
<evidence type="ECO:0000313" key="3">
    <source>
        <dbReference type="Proteomes" id="UP001320119"/>
    </source>
</evidence>
<sequence length="375" mass="42845">MKIYCYFLVAIAAFFTSAAAAFDVDGYGIVDTHYTTGDIFTDEEDGRYAWDLRRIKFSIKDDLKDNLKYKLSFKVNADKGLLEFDDAYLTYEPIKRFDIKLGRFKVPFGLENLQSTKTLPLFERSIASEVFTLSRSPGVSFQYKNSFLGVELGRFFRSAEDKDYEPGHVTSIRTRLFYGDHKDGLLHLGMGFNNEVVTDNKLRHEAVIVGGSVEDQIKGTKLSPNAINTSNFEIAGLFHYLTLQAELFSQRWVFEDDNPDKPDSTYEPDYYGSYMQAAVSFVGDGRRYEDGELEPDFKNDQFLEVAFRVNYVDLDYGDNRDYANSIDLAITYYPTKKIKLAAQYQRGDLVSGDVGDIRLPETGSAFSLRMQFVFD</sequence>
<name>A0AAN2BLY0_9GAMM</name>
<keyword evidence="3" id="KW-1185">Reference proteome</keyword>
<gene>
    <name evidence="2" type="ORF">MARGE09_P3805</name>
</gene>
<evidence type="ECO:0000256" key="1">
    <source>
        <dbReference type="SAM" id="SignalP"/>
    </source>
</evidence>